<gene>
    <name evidence="1" type="ORF">IC006_1521</name>
    <name evidence="2" type="ORF">IC007_1498</name>
</gene>
<dbReference type="Pfam" id="PF01992">
    <property type="entry name" value="vATP-synt_AC39"/>
    <property type="match status" value="1"/>
</dbReference>
<evidence type="ECO:0008006" key="5">
    <source>
        <dbReference type="Google" id="ProtNLM"/>
    </source>
</evidence>
<dbReference type="OrthoDB" id="42558at2157"/>
<dbReference type="EMBL" id="AP018929">
    <property type="protein sequence ID" value="BBG24214.1"/>
    <property type="molecule type" value="Genomic_DNA"/>
</dbReference>
<dbReference type="AlphaFoldDB" id="A0A510DVL1"/>
<accession>A0A510E379</accession>
<keyword evidence="3" id="KW-1185">Reference proteome</keyword>
<name>A0A510DVL1_9CREN</name>
<sequence>MSAVNAYLHSVSRTIKTKILTRGDVGELLAEDDWKQVFNTLKEREYIDEIPSSLEEGERLILDRQIHMLEKLLGYSYNSKISKDIVSLYMYNLLLDEFKSIVASTINKRPLAMKFHRELERFKDGVPGSEEELRSAINGTIFGEAYSFASSYGYKNVTQLLSLLDLYFIDKLSMIVETLKGDWKMPARSIICGYQDYYALSVAVYQGITAKHLCQAKEDLIKDITSADYNEKGEALKRFEPAKSIPSKSPPEILSKLWNQARKEARKNSLNVFMGQTFSPIIVMATSEMLRLDLGDILSIVNGKRLKMDNSSIQEMISYDLV</sequence>
<dbReference type="KEGG" id="step:IC006_1521"/>
<dbReference type="EMBL" id="AP018930">
    <property type="protein sequence ID" value="BBG26971.1"/>
    <property type="molecule type" value="Genomic_DNA"/>
</dbReference>
<dbReference type="InterPro" id="IPR036079">
    <property type="entry name" value="ATPase_csu/dsu_sf"/>
</dbReference>
<evidence type="ECO:0000313" key="4">
    <source>
        <dbReference type="Proteomes" id="UP000325030"/>
    </source>
</evidence>
<protein>
    <recommendedName>
        <fullName evidence="5">V-type ATP synthase subunit C</fullName>
    </recommendedName>
</protein>
<dbReference type="SUPFAM" id="SSF103486">
    <property type="entry name" value="V-type ATP synthase subunit C"/>
    <property type="match status" value="1"/>
</dbReference>
<dbReference type="Proteomes" id="UP000325030">
    <property type="component" value="Chromosome"/>
</dbReference>
<dbReference type="InterPro" id="IPR002843">
    <property type="entry name" value="ATPase_V0-cplx_csu/dsu"/>
</dbReference>
<evidence type="ECO:0000313" key="3">
    <source>
        <dbReference type="Proteomes" id="UP000322983"/>
    </source>
</evidence>
<evidence type="ECO:0000313" key="1">
    <source>
        <dbReference type="EMBL" id="BBG24214.1"/>
    </source>
</evidence>
<dbReference type="GeneID" id="41717836"/>
<organism evidence="1 3">
    <name type="scientific">Sulfuracidifex tepidarius</name>
    <dbReference type="NCBI Taxonomy" id="1294262"/>
    <lineage>
        <taxon>Archaea</taxon>
        <taxon>Thermoproteota</taxon>
        <taxon>Thermoprotei</taxon>
        <taxon>Sulfolobales</taxon>
        <taxon>Sulfolobaceae</taxon>
        <taxon>Sulfuracidifex</taxon>
    </lineage>
</organism>
<reference evidence="1 3" key="2">
    <citation type="journal article" date="2020" name="Int. J. Syst. Evol. Microbiol.">
        <title>Sulfuracidifex tepidarius gen. nov., sp. nov. and transfer of Sulfolobus metallicus Huber and Stetter 1992 to the genus Sulfuracidifex as Sulfuracidifex metallicus comb. nov.</title>
        <authorList>
            <person name="Itoh T."/>
            <person name="Miura T."/>
            <person name="Sakai H.D."/>
            <person name="Kato S."/>
            <person name="Ohkuma M."/>
            <person name="Takashina T."/>
        </authorList>
    </citation>
    <scope>NUCLEOTIDE SEQUENCE [LARGE SCALE GENOMIC DNA]</scope>
    <source>
        <strain evidence="1 3">IC-006</strain>
        <strain evidence="2">IC-007</strain>
    </source>
</reference>
<reference evidence="4" key="1">
    <citation type="submission" date="2018-09" db="EMBL/GenBank/DDBJ databases">
        <title>Complete Genome Sequencing of Sulfolobus sp. JCM 16834.</title>
        <authorList>
            <person name="Kato S."/>
            <person name="Itoh T."/>
            <person name="Ohkuma M."/>
        </authorList>
    </citation>
    <scope>NUCLEOTIDE SEQUENCE [LARGE SCALE GENOMIC DNA]</scope>
    <source>
        <strain evidence="4">IC-007</strain>
    </source>
</reference>
<dbReference type="STRING" id="1294262.GCA_001316085_00524"/>
<dbReference type="Proteomes" id="UP000322983">
    <property type="component" value="Chromosome"/>
</dbReference>
<accession>A0A510DVL1</accession>
<dbReference type="GO" id="GO:0046961">
    <property type="term" value="F:proton-transporting ATPase activity, rotational mechanism"/>
    <property type="evidence" value="ECO:0007669"/>
    <property type="project" value="InterPro"/>
</dbReference>
<dbReference type="RefSeq" id="WP_149528538.1">
    <property type="nucleotide sequence ID" value="NZ_AP018929.1"/>
</dbReference>
<proteinExistence type="predicted"/>
<evidence type="ECO:0000313" key="2">
    <source>
        <dbReference type="EMBL" id="BBG26971.1"/>
    </source>
</evidence>